<dbReference type="AlphaFoldDB" id="A0A0M0LRE0"/>
<protein>
    <submittedName>
        <fullName evidence="2">Uncharacterized protein</fullName>
    </submittedName>
</protein>
<proteinExistence type="predicted"/>
<dbReference type="EMBL" id="JWZX01000284">
    <property type="protein sequence ID" value="KOO53318.1"/>
    <property type="molecule type" value="Genomic_DNA"/>
</dbReference>
<reference evidence="3" key="1">
    <citation type="journal article" date="2015" name="PLoS Genet.">
        <title>Genome Sequence and Transcriptome Analyses of Chrysochromulina tobin: Metabolic Tools for Enhanced Algal Fitness in the Prominent Order Prymnesiales (Haptophyceae).</title>
        <authorList>
            <person name="Hovde B.T."/>
            <person name="Deodato C.R."/>
            <person name="Hunsperger H.M."/>
            <person name="Ryken S.A."/>
            <person name="Yost W."/>
            <person name="Jha R.K."/>
            <person name="Patterson J."/>
            <person name="Monnat R.J. Jr."/>
            <person name="Barlow S.B."/>
            <person name="Starkenburg S.R."/>
            <person name="Cattolico R.A."/>
        </authorList>
    </citation>
    <scope>NUCLEOTIDE SEQUENCE</scope>
    <source>
        <strain evidence="3">CCMP291</strain>
    </source>
</reference>
<evidence type="ECO:0000313" key="2">
    <source>
        <dbReference type="EMBL" id="KOO53318.1"/>
    </source>
</evidence>
<evidence type="ECO:0000256" key="1">
    <source>
        <dbReference type="SAM" id="Phobius"/>
    </source>
</evidence>
<keyword evidence="3" id="KW-1185">Reference proteome</keyword>
<keyword evidence="1" id="KW-0472">Membrane</keyword>
<name>A0A0M0LRE0_9EUKA</name>
<sequence>MGADGSLHQLLWPADQETDAEQAVGLYLALDVLLAAGLVALAQMFGLSAAETEASARVVPATETNGLLQIEEEERN</sequence>
<dbReference type="Proteomes" id="UP000037460">
    <property type="component" value="Unassembled WGS sequence"/>
</dbReference>
<keyword evidence="1" id="KW-0812">Transmembrane</keyword>
<comment type="caution">
    <text evidence="2">The sequence shown here is derived from an EMBL/GenBank/DDBJ whole genome shotgun (WGS) entry which is preliminary data.</text>
</comment>
<keyword evidence="1" id="KW-1133">Transmembrane helix</keyword>
<organism evidence="2 3">
    <name type="scientific">Chrysochromulina tobinii</name>
    <dbReference type="NCBI Taxonomy" id="1460289"/>
    <lineage>
        <taxon>Eukaryota</taxon>
        <taxon>Haptista</taxon>
        <taxon>Haptophyta</taxon>
        <taxon>Prymnesiophyceae</taxon>
        <taxon>Prymnesiales</taxon>
        <taxon>Chrysochromulinaceae</taxon>
        <taxon>Chrysochromulina</taxon>
    </lineage>
</organism>
<accession>A0A0M0LRE0</accession>
<gene>
    <name evidence="2" type="ORF">Ctob_011961</name>
</gene>
<feature type="transmembrane region" description="Helical" evidence="1">
    <location>
        <begin position="24"/>
        <end position="47"/>
    </location>
</feature>
<evidence type="ECO:0000313" key="3">
    <source>
        <dbReference type="Proteomes" id="UP000037460"/>
    </source>
</evidence>